<dbReference type="GO" id="GO:0008494">
    <property type="term" value="F:translation activator activity"/>
    <property type="evidence" value="ECO:0007669"/>
    <property type="project" value="TreeGrafter"/>
</dbReference>
<dbReference type="PROSITE" id="PS50102">
    <property type="entry name" value="RRM"/>
    <property type="match status" value="1"/>
</dbReference>
<dbReference type="Proteomes" id="UP001066276">
    <property type="component" value="Chromosome 10"/>
</dbReference>
<reference evidence="5" key="1">
    <citation type="journal article" date="2022" name="bioRxiv">
        <title>Sequencing and chromosome-scale assembly of the giantPleurodeles waltlgenome.</title>
        <authorList>
            <person name="Brown T."/>
            <person name="Elewa A."/>
            <person name="Iarovenko S."/>
            <person name="Subramanian E."/>
            <person name="Araus A.J."/>
            <person name="Petzold A."/>
            <person name="Susuki M."/>
            <person name="Suzuki K.-i.T."/>
            <person name="Hayashi T."/>
            <person name="Toyoda A."/>
            <person name="Oliveira C."/>
            <person name="Osipova E."/>
            <person name="Leigh N.D."/>
            <person name="Simon A."/>
            <person name="Yun M.H."/>
        </authorList>
    </citation>
    <scope>NUCLEOTIDE SEQUENCE</scope>
    <source>
        <strain evidence="5">20211129_DDA</strain>
        <tissue evidence="5">Liver</tissue>
    </source>
</reference>
<accession>A0AAV7MFH6</accession>
<dbReference type="Pfam" id="PF00076">
    <property type="entry name" value="RRM_1"/>
    <property type="match status" value="1"/>
</dbReference>
<dbReference type="GO" id="GO:0003730">
    <property type="term" value="F:mRNA 3'-UTR binding"/>
    <property type="evidence" value="ECO:0007669"/>
    <property type="project" value="TreeGrafter"/>
</dbReference>
<protein>
    <recommendedName>
        <fullName evidence="4">RRM domain-containing protein</fullName>
    </recommendedName>
</protein>
<dbReference type="EMBL" id="JANPWB010000014">
    <property type="protein sequence ID" value="KAJ1102143.1"/>
    <property type="molecule type" value="Genomic_DNA"/>
</dbReference>
<evidence type="ECO:0000256" key="2">
    <source>
        <dbReference type="PROSITE-ProRule" id="PRU00176"/>
    </source>
</evidence>
<dbReference type="PANTHER" id="PTHR11176:SF4">
    <property type="entry name" value="DELETED IN AZOOSPERMIA-LIKE"/>
    <property type="match status" value="1"/>
</dbReference>
<gene>
    <name evidence="5" type="ORF">NDU88_007197</name>
</gene>
<keyword evidence="1 2" id="KW-0694">RNA-binding</keyword>
<comment type="caution">
    <text evidence="5">The sequence shown here is derived from an EMBL/GenBank/DDBJ whole genome shotgun (WGS) entry which is preliminary data.</text>
</comment>
<organism evidence="5 6">
    <name type="scientific">Pleurodeles waltl</name>
    <name type="common">Iberian ribbed newt</name>
    <dbReference type="NCBI Taxonomy" id="8319"/>
    <lineage>
        <taxon>Eukaryota</taxon>
        <taxon>Metazoa</taxon>
        <taxon>Chordata</taxon>
        <taxon>Craniata</taxon>
        <taxon>Vertebrata</taxon>
        <taxon>Euteleostomi</taxon>
        <taxon>Amphibia</taxon>
        <taxon>Batrachia</taxon>
        <taxon>Caudata</taxon>
        <taxon>Salamandroidea</taxon>
        <taxon>Salamandridae</taxon>
        <taxon>Pleurodelinae</taxon>
        <taxon>Pleurodeles</taxon>
    </lineage>
</organism>
<evidence type="ECO:0000313" key="5">
    <source>
        <dbReference type="EMBL" id="KAJ1102143.1"/>
    </source>
</evidence>
<dbReference type="Gene3D" id="3.30.70.330">
    <property type="match status" value="1"/>
</dbReference>
<dbReference type="InterPro" id="IPR012677">
    <property type="entry name" value="Nucleotide-bd_a/b_plait_sf"/>
</dbReference>
<dbReference type="SMART" id="SM00360">
    <property type="entry name" value="RRM"/>
    <property type="match status" value="1"/>
</dbReference>
<dbReference type="InterPro" id="IPR000504">
    <property type="entry name" value="RRM_dom"/>
</dbReference>
<name>A0AAV7MFH6_PLEWA</name>
<dbReference type="GO" id="GO:0045948">
    <property type="term" value="P:positive regulation of translational initiation"/>
    <property type="evidence" value="ECO:0007669"/>
    <property type="project" value="TreeGrafter"/>
</dbReference>
<dbReference type="AlphaFoldDB" id="A0AAV7MFH6"/>
<evidence type="ECO:0000256" key="3">
    <source>
        <dbReference type="SAM" id="MobiDB-lite"/>
    </source>
</evidence>
<proteinExistence type="predicted"/>
<feature type="domain" description="RRM" evidence="4">
    <location>
        <begin position="40"/>
        <end position="81"/>
    </location>
</feature>
<dbReference type="PANTHER" id="PTHR11176">
    <property type="entry name" value="BOULE-RELATED"/>
    <property type="match status" value="1"/>
</dbReference>
<evidence type="ECO:0000256" key="1">
    <source>
        <dbReference type="ARBA" id="ARBA00022884"/>
    </source>
</evidence>
<keyword evidence="6" id="KW-1185">Reference proteome</keyword>
<dbReference type="InterPro" id="IPR035979">
    <property type="entry name" value="RBD_domain_sf"/>
</dbReference>
<dbReference type="SUPFAM" id="SSF54928">
    <property type="entry name" value="RNA-binding domain, RBD"/>
    <property type="match status" value="1"/>
</dbReference>
<feature type="compositionally biased region" description="Polar residues" evidence="3">
    <location>
        <begin position="1"/>
        <end position="11"/>
    </location>
</feature>
<evidence type="ECO:0000313" key="6">
    <source>
        <dbReference type="Proteomes" id="UP001066276"/>
    </source>
</evidence>
<feature type="region of interest" description="Disordered" evidence="3">
    <location>
        <begin position="1"/>
        <end position="27"/>
    </location>
</feature>
<dbReference type="GO" id="GO:0005737">
    <property type="term" value="C:cytoplasm"/>
    <property type="evidence" value="ECO:0007669"/>
    <property type="project" value="TreeGrafter"/>
</dbReference>
<evidence type="ECO:0000259" key="4">
    <source>
        <dbReference type="PROSITE" id="PS50102"/>
    </source>
</evidence>
<sequence length="119" mass="13302">MSTVVSESPNATIAREDDTHSSLTTTSQGYVLPEGKVMPNTVFVGGIDIRMDEIEIRDFFARFGAVKEVKIITDRTGVSKGLLSCQERLEITEDRLFAAELTHEVLQKHFTLGQSRETR</sequence>
<dbReference type="GO" id="GO:0070935">
    <property type="term" value="P:3'-UTR-mediated mRNA stabilization"/>
    <property type="evidence" value="ECO:0007669"/>
    <property type="project" value="TreeGrafter"/>
</dbReference>